<dbReference type="EMBL" id="PETV01000002">
    <property type="protein sequence ID" value="PIV47421.1"/>
    <property type="molecule type" value="Genomic_DNA"/>
</dbReference>
<dbReference type="PANTHER" id="PTHR21716:SF4">
    <property type="entry name" value="TRANSMEMBRANE PROTEIN 245"/>
    <property type="match status" value="1"/>
</dbReference>
<comment type="similarity">
    <text evidence="2">Belongs to the autoinducer-2 exporter (AI-2E) (TC 2.A.86) family.</text>
</comment>
<evidence type="ECO:0000256" key="2">
    <source>
        <dbReference type="ARBA" id="ARBA00009773"/>
    </source>
</evidence>
<accession>A0A2M7DEZ1</accession>
<feature type="transmembrane region" description="Helical" evidence="6">
    <location>
        <begin position="31"/>
        <end position="48"/>
    </location>
</feature>
<evidence type="ECO:0008006" key="9">
    <source>
        <dbReference type="Google" id="ProtNLM"/>
    </source>
</evidence>
<evidence type="ECO:0000256" key="3">
    <source>
        <dbReference type="ARBA" id="ARBA00022692"/>
    </source>
</evidence>
<evidence type="ECO:0000313" key="8">
    <source>
        <dbReference type="Proteomes" id="UP000229030"/>
    </source>
</evidence>
<dbReference type="GO" id="GO:0016020">
    <property type="term" value="C:membrane"/>
    <property type="evidence" value="ECO:0007669"/>
    <property type="project" value="UniProtKB-SubCell"/>
</dbReference>
<comment type="subcellular location">
    <subcellularLocation>
        <location evidence="1">Membrane</location>
        <topology evidence="1">Multi-pass membrane protein</topology>
    </subcellularLocation>
</comment>
<feature type="transmembrane region" description="Helical" evidence="6">
    <location>
        <begin position="303"/>
        <end position="336"/>
    </location>
</feature>
<keyword evidence="3 6" id="KW-0812">Transmembrane</keyword>
<sequence>MNNLKPQFYFLLIILSITMALSFFILRPFLFAIVLALVFSIIFQPLHLKMLKYTLKHEGLAAFLTTIIIVVLIFTPLTFLAIQILQEAKELYVSLLTGGGKDSLLNVFNKLAYFSHDYFPDAGEISANIDQYLKQGLSWLLNNLGAFFSNFANMMVTAFLFIISLYYLLKDGALLRKKIVALSPLKDADDETIIKKLELAVSSVIKGNFVIAFIQGVVTAIGFSIFGLPNAVLWGTIAAIAALIPSVGTALVFVPAIILLFISGQIFAAFGLLLWGALAVGLIDNFLGPKLIGRGMQLHPLLVLLSVLGGISLFGPIGFVLGPIVLSLLFALLDIYSLIISNQKIKN</sequence>
<dbReference type="AlphaFoldDB" id="A0A2M7DEZ1"/>
<proteinExistence type="inferred from homology"/>
<evidence type="ECO:0000256" key="5">
    <source>
        <dbReference type="ARBA" id="ARBA00023136"/>
    </source>
</evidence>
<dbReference type="InterPro" id="IPR002549">
    <property type="entry name" value="AI-2E-like"/>
</dbReference>
<evidence type="ECO:0000256" key="4">
    <source>
        <dbReference type="ARBA" id="ARBA00022989"/>
    </source>
</evidence>
<protein>
    <recommendedName>
        <fullName evidence="9">AI-2E family transporter</fullName>
    </recommendedName>
</protein>
<keyword evidence="5 6" id="KW-0472">Membrane</keyword>
<feature type="transmembrane region" description="Helical" evidence="6">
    <location>
        <begin position="204"/>
        <end position="226"/>
    </location>
</feature>
<evidence type="ECO:0000256" key="6">
    <source>
        <dbReference type="SAM" id="Phobius"/>
    </source>
</evidence>
<dbReference type="Pfam" id="PF01594">
    <property type="entry name" value="AI-2E_transport"/>
    <property type="match status" value="1"/>
</dbReference>
<dbReference type="PANTHER" id="PTHR21716">
    <property type="entry name" value="TRANSMEMBRANE PROTEIN"/>
    <property type="match status" value="1"/>
</dbReference>
<reference evidence="8" key="1">
    <citation type="submission" date="2017-09" db="EMBL/GenBank/DDBJ databases">
        <title>Depth-based differentiation of microbial function through sediment-hosted aquifers and enrichment of novel symbionts in the deep terrestrial subsurface.</title>
        <authorList>
            <person name="Probst A.J."/>
            <person name="Ladd B."/>
            <person name="Jarett J.K."/>
            <person name="Geller-Mcgrath D.E."/>
            <person name="Sieber C.M.K."/>
            <person name="Emerson J.B."/>
            <person name="Anantharaman K."/>
            <person name="Thomas B.C."/>
            <person name="Malmstrom R."/>
            <person name="Stieglmeier M."/>
            <person name="Klingl A."/>
            <person name="Woyke T."/>
            <person name="Ryan C.M."/>
            <person name="Banfield J.F."/>
        </authorList>
    </citation>
    <scope>NUCLEOTIDE SEQUENCE [LARGE SCALE GENOMIC DNA]</scope>
</reference>
<evidence type="ECO:0000256" key="1">
    <source>
        <dbReference type="ARBA" id="ARBA00004141"/>
    </source>
</evidence>
<comment type="caution">
    <text evidence="7">The sequence shown here is derived from an EMBL/GenBank/DDBJ whole genome shotgun (WGS) entry which is preliminary data.</text>
</comment>
<feature type="transmembrane region" description="Helical" evidence="6">
    <location>
        <begin position="147"/>
        <end position="169"/>
    </location>
</feature>
<gene>
    <name evidence="7" type="ORF">COS21_00065</name>
</gene>
<organism evidence="7 8">
    <name type="scientific">bacterium (Candidatus Gribaldobacteria) CG02_land_8_20_14_3_00_41_15</name>
    <dbReference type="NCBI Taxonomy" id="2014270"/>
    <lineage>
        <taxon>Bacteria</taxon>
        <taxon>Candidatus Gribaldobacteria</taxon>
    </lineage>
</organism>
<evidence type="ECO:0000313" key="7">
    <source>
        <dbReference type="EMBL" id="PIV47421.1"/>
    </source>
</evidence>
<feature type="transmembrane region" description="Helical" evidence="6">
    <location>
        <begin position="232"/>
        <end position="259"/>
    </location>
</feature>
<feature type="transmembrane region" description="Helical" evidence="6">
    <location>
        <begin position="60"/>
        <end position="85"/>
    </location>
</feature>
<dbReference type="Proteomes" id="UP000229030">
    <property type="component" value="Unassembled WGS sequence"/>
</dbReference>
<name>A0A2M7DEZ1_9BACT</name>
<keyword evidence="4 6" id="KW-1133">Transmembrane helix</keyword>
<feature type="transmembrane region" description="Helical" evidence="6">
    <location>
        <begin position="266"/>
        <end position="283"/>
    </location>
</feature>
<feature type="transmembrane region" description="Helical" evidence="6">
    <location>
        <begin position="7"/>
        <end position="25"/>
    </location>
</feature>